<feature type="domain" description="Glycosyltransferase family 28 N-terminal" evidence="1">
    <location>
        <begin position="4"/>
        <end position="141"/>
    </location>
</feature>
<dbReference type="InterPro" id="IPR010610">
    <property type="entry name" value="EryCIII-like_C"/>
</dbReference>
<dbReference type="Proteomes" id="UP000236379">
    <property type="component" value="Unassembled WGS sequence"/>
</dbReference>
<keyword evidence="4" id="KW-1185">Reference proteome</keyword>
<dbReference type="SUPFAM" id="SSF53756">
    <property type="entry name" value="UDP-Glycosyltransferase/glycogen phosphorylase"/>
    <property type="match status" value="1"/>
</dbReference>
<dbReference type="CDD" id="cd03784">
    <property type="entry name" value="GT1_Gtf-like"/>
    <property type="match status" value="1"/>
</dbReference>
<dbReference type="PANTHER" id="PTHR48050">
    <property type="entry name" value="STEROL 3-BETA-GLUCOSYLTRANSFERASE"/>
    <property type="match status" value="1"/>
</dbReference>
<gene>
    <name evidence="3" type="ORF">CVO96_05925</name>
</gene>
<name>A0A2K3UWR4_9DEIO</name>
<dbReference type="PANTHER" id="PTHR48050:SF13">
    <property type="entry name" value="STEROL 3-BETA-GLUCOSYLTRANSFERASE UGT80A2"/>
    <property type="match status" value="1"/>
</dbReference>
<dbReference type="InterPro" id="IPR050426">
    <property type="entry name" value="Glycosyltransferase_28"/>
</dbReference>
<protein>
    <submittedName>
        <fullName evidence="3">Glycosyltransferase</fullName>
    </submittedName>
</protein>
<dbReference type="OrthoDB" id="9805366at2"/>
<organism evidence="3 4">
    <name type="scientific">Deinococcus koreensis</name>
    <dbReference type="NCBI Taxonomy" id="2054903"/>
    <lineage>
        <taxon>Bacteria</taxon>
        <taxon>Thermotogati</taxon>
        <taxon>Deinococcota</taxon>
        <taxon>Deinococci</taxon>
        <taxon>Deinococcales</taxon>
        <taxon>Deinococcaceae</taxon>
        <taxon>Deinococcus</taxon>
    </lineage>
</organism>
<evidence type="ECO:0000259" key="2">
    <source>
        <dbReference type="Pfam" id="PF06722"/>
    </source>
</evidence>
<dbReference type="InterPro" id="IPR004276">
    <property type="entry name" value="GlycoTrans_28_N"/>
</dbReference>
<dbReference type="RefSeq" id="WP_103311396.1">
    <property type="nucleotide sequence ID" value="NZ_PPPD01000001.1"/>
</dbReference>
<dbReference type="EMBL" id="PPPD01000001">
    <property type="protein sequence ID" value="PNY80974.1"/>
    <property type="molecule type" value="Genomic_DNA"/>
</dbReference>
<dbReference type="GO" id="GO:0033072">
    <property type="term" value="P:vancomycin biosynthetic process"/>
    <property type="evidence" value="ECO:0007669"/>
    <property type="project" value="UniProtKB-ARBA"/>
</dbReference>
<accession>A0A2K3UWR4</accession>
<evidence type="ECO:0000313" key="3">
    <source>
        <dbReference type="EMBL" id="PNY80974.1"/>
    </source>
</evidence>
<dbReference type="Pfam" id="PF03033">
    <property type="entry name" value="Glyco_transf_28"/>
    <property type="match status" value="1"/>
</dbReference>
<comment type="caution">
    <text evidence="3">The sequence shown here is derived from an EMBL/GenBank/DDBJ whole genome shotgun (WGS) entry which is preliminary data.</text>
</comment>
<sequence length="421" mass="44612">MNIGMIALGSQGDVQPYLALGRALAGAGHHIRLVVPQGYPDPGTPRLELRHVTGDPRSVMDSPEMRALLETGNFMKIQRHANALARQVAPDWARTAFAACQGMDVLLAGLGGLNLAQTVAEALKIPVIEAHVVPLTPTREFPGPLLPPGAPRLGGTFNRLTYVLIRQMMWQGARAGDADSRREVLKLPPAPFFGPRVRHAVPTLYGISPAVLPRPADWPQDVHLTGSWFLDAEAGWTPPPALSAFLAAGPRPVYIGFGSMGSRDPEATADLVLAALERSGQRAVLLSGWGGMARGELPENVFLSGPAPHTWLLPQMAATVHHGGAGTTAAALRAGVPSLVVPFFGDQPYWGGRVQALGVGPAPLPRRSLSVDGLARALDTMSSDTAMQERAERLGAAIRQERGLERAAELIEGYGARLGVA</sequence>
<dbReference type="GO" id="GO:0005975">
    <property type="term" value="P:carbohydrate metabolic process"/>
    <property type="evidence" value="ECO:0007669"/>
    <property type="project" value="InterPro"/>
</dbReference>
<keyword evidence="3" id="KW-0808">Transferase</keyword>
<reference evidence="3 4" key="1">
    <citation type="submission" date="2018-01" db="EMBL/GenBank/DDBJ databases">
        <title>Deinococcus koreensis sp. nov., a radiation-resistant bacterium isolated from river water.</title>
        <authorList>
            <person name="Choi A."/>
        </authorList>
    </citation>
    <scope>NUCLEOTIDE SEQUENCE [LARGE SCALE GENOMIC DNA]</scope>
    <source>
        <strain evidence="3 4">SJW1-2</strain>
    </source>
</reference>
<dbReference type="GO" id="GO:0008194">
    <property type="term" value="F:UDP-glycosyltransferase activity"/>
    <property type="evidence" value="ECO:0007669"/>
    <property type="project" value="InterPro"/>
</dbReference>
<dbReference type="InterPro" id="IPR002213">
    <property type="entry name" value="UDP_glucos_trans"/>
</dbReference>
<evidence type="ECO:0000313" key="4">
    <source>
        <dbReference type="Proteomes" id="UP000236379"/>
    </source>
</evidence>
<feature type="domain" description="Erythromycin biosynthesis protein CIII-like C-terminal" evidence="2">
    <location>
        <begin position="295"/>
        <end position="396"/>
    </location>
</feature>
<dbReference type="AlphaFoldDB" id="A0A2K3UWR4"/>
<dbReference type="GO" id="GO:0016758">
    <property type="term" value="F:hexosyltransferase activity"/>
    <property type="evidence" value="ECO:0007669"/>
    <property type="project" value="InterPro"/>
</dbReference>
<dbReference type="Pfam" id="PF06722">
    <property type="entry name" value="EryCIII-like_C"/>
    <property type="match status" value="1"/>
</dbReference>
<dbReference type="FunFam" id="3.40.50.2000:FF:000009">
    <property type="entry name" value="Sterol 3-beta-glucosyltransferase UGT80A2"/>
    <property type="match status" value="1"/>
</dbReference>
<proteinExistence type="predicted"/>
<dbReference type="Gene3D" id="3.40.50.2000">
    <property type="entry name" value="Glycogen Phosphorylase B"/>
    <property type="match status" value="2"/>
</dbReference>
<evidence type="ECO:0000259" key="1">
    <source>
        <dbReference type="Pfam" id="PF03033"/>
    </source>
</evidence>